<evidence type="ECO:0000256" key="2">
    <source>
        <dbReference type="ARBA" id="ARBA00007977"/>
    </source>
</evidence>
<keyword evidence="6 7" id="KW-0472">Membrane</keyword>
<protein>
    <submittedName>
        <fullName evidence="8">Putative sulfate exporter family transporter</fullName>
    </submittedName>
</protein>
<organism evidence="8 9">
    <name type="scientific">Butyricimonas faecalis</name>
    <dbReference type="NCBI Taxonomy" id="2093856"/>
    <lineage>
        <taxon>Bacteria</taxon>
        <taxon>Pseudomonadati</taxon>
        <taxon>Bacteroidota</taxon>
        <taxon>Bacteroidia</taxon>
        <taxon>Bacteroidales</taxon>
        <taxon>Odoribacteraceae</taxon>
        <taxon>Butyricimonas</taxon>
    </lineage>
</organism>
<dbReference type="InterPro" id="IPR018383">
    <property type="entry name" value="UPF0324_pro"/>
</dbReference>
<dbReference type="PANTHER" id="PTHR30106">
    <property type="entry name" value="INNER MEMBRANE PROTEIN YEIH-RELATED"/>
    <property type="match status" value="1"/>
</dbReference>
<name>A0A3S9VX82_9BACT</name>
<dbReference type="AlphaFoldDB" id="A0A3S9VX82"/>
<accession>A0A3S9VX82</accession>
<dbReference type="KEGG" id="buy:D8S85_17330"/>
<evidence type="ECO:0000256" key="3">
    <source>
        <dbReference type="ARBA" id="ARBA00022475"/>
    </source>
</evidence>
<feature type="transmembrane region" description="Helical" evidence="7">
    <location>
        <begin position="80"/>
        <end position="98"/>
    </location>
</feature>
<comment type="subcellular location">
    <subcellularLocation>
        <location evidence="1">Cell membrane</location>
        <topology evidence="1">Multi-pass membrane protein</topology>
    </subcellularLocation>
</comment>
<evidence type="ECO:0000256" key="6">
    <source>
        <dbReference type="ARBA" id="ARBA00023136"/>
    </source>
</evidence>
<feature type="transmembrane region" description="Helical" evidence="7">
    <location>
        <begin position="138"/>
        <end position="159"/>
    </location>
</feature>
<evidence type="ECO:0000256" key="4">
    <source>
        <dbReference type="ARBA" id="ARBA00022692"/>
    </source>
</evidence>
<feature type="transmembrane region" description="Helical" evidence="7">
    <location>
        <begin position="51"/>
        <end position="68"/>
    </location>
</feature>
<gene>
    <name evidence="8" type="ORF">D8S85_17330</name>
</gene>
<dbReference type="EMBL" id="CP032819">
    <property type="protein sequence ID" value="AZS31139.1"/>
    <property type="molecule type" value="Genomic_DNA"/>
</dbReference>
<keyword evidence="3" id="KW-1003">Cell membrane</keyword>
<sequence length="313" mass="34026">MSKIQLNKNQKEVLFIVALFLVPFLDPGFALLLGLILSLTIGHPFLTINSRITHILLQISVVGLGFGMNVEQAIEAGKTGILFTIFSIIITIGLGLFFTSKLRVNRDTGFLVSGGTAICGGSAIAALAPVIKAKDKDITVAMGTIFMLNAVALFLFPLIGRWLEMNDHQFGYWCAIAIHDTSSVVGAAKTFSNEALAIATTTKLIRALWIIPISLIAAFFYNKGTNTHSKISIPYFIFFYIVAMIIATYTPQWGHIYTQIVGFAKVGMLFTLFLIGAGLSKDTIKQVGFKPILLGIILWVCISTLSASVIMLL</sequence>
<keyword evidence="5 7" id="KW-1133">Transmembrane helix</keyword>
<dbReference type="Pfam" id="PF03601">
    <property type="entry name" value="Cons_hypoth698"/>
    <property type="match status" value="1"/>
</dbReference>
<feature type="transmembrane region" description="Helical" evidence="7">
    <location>
        <begin position="256"/>
        <end position="280"/>
    </location>
</feature>
<proteinExistence type="inferred from homology"/>
<reference evidence="8 9" key="1">
    <citation type="submission" date="2018-10" db="EMBL/GenBank/DDBJ databases">
        <title>Butyricimonas faecalis sp. nov., isolated from human faeces and emended description of the genus Butyricimonas.</title>
        <authorList>
            <person name="Le Roy T."/>
            <person name="Van der Smissen P."/>
            <person name="Paquot A."/>
            <person name="Delzenne N."/>
            <person name="Muccioli G."/>
            <person name="Collet J.-F."/>
            <person name="Cani P.D."/>
        </authorList>
    </citation>
    <scope>NUCLEOTIDE SEQUENCE [LARGE SCALE GENOMIC DNA]</scope>
    <source>
        <strain evidence="8 9">H184</strain>
    </source>
</reference>
<evidence type="ECO:0000256" key="7">
    <source>
        <dbReference type="SAM" id="Phobius"/>
    </source>
</evidence>
<dbReference type="GO" id="GO:0005886">
    <property type="term" value="C:plasma membrane"/>
    <property type="evidence" value="ECO:0007669"/>
    <property type="project" value="UniProtKB-SubCell"/>
</dbReference>
<dbReference type="Proteomes" id="UP000270673">
    <property type="component" value="Chromosome"/>
</dbReference>
<keyword evidence="9" id="KW-1185">Reference proteome</keyword>
<feature type="transmembrane region" description="Helical" evidence="7">
    <location>
        <begin position="233"/>
        <end position="250"/>
    </location>
</feature>
<evidence type="ECO:0000313" key="8">
    <source>
        <dbReference type="EMBL" id="AZS31139.1"/>
    </source>
</evidence>
<dbReference type="OrthoDB" id="9811391at2"/>
<evidence type="ECO:0000313" key="9">
    <source>
        <dbReference type="Proteomes" id="UP000270673"/>
    </source>
</evidence>
<evidence type="ECO:0000256" key="5">
    <source>
        <dbReference type="ARBA" id="ARBA00022989"/>
    </source>
</evidence>
<feature type="transmembrane region" description="Helical" evidence="7">
    <location>
        <begin position="12"/>
        <end position="39"/>
    </location>
</feature>
<keyword evidence="4 7" id="KW-0812">Transmembrane</keyword>
<dbReference type="RefSeq" id="WP_106481534.1">
    <property type="nucleotide sequence ID" value="NZ_CP032819.1"/>
</dbReference>
<dbReference type="PANTHER" id="PTHR30106:SF1">
    <property type="entry name" value="UPF0324 MEMBRANE PROTEIN FN0533"/>
    <property type="match status" value="1"/>
</dbReference>
<feature type="transmembrane region" description="Helical" evidence="7">
    <location>
        <begin position="292"/>
        <end position="312"/>
    </location>
</feature>
<feature type="transmembrane region" description="Helical" evidence="7">
    <location>
        <begin position="110"/>
        <end position="131"/>
    </location>
</feature>
<feature type="transmembrane region" description="Helical" evidence="7">
    <location>
        <begin position="204"/>
        <end position="221"/>
    </location>
</feature>
<comment type="similarity">
    <text evidence="2">Belongs to the UPF0324 family.</text>
</comment>
<evidence type="ECO:0000256" key="1">
    <source>
        <dbReference type="ARBA" id="ARBA00004651"/>
    </source>
</evidence>